<keyword evidence="2" id="KW-1133">Transmembrane helix</keyword>
<evidence type="ECO:0000313" key="5">
    <source>
        <dbReference type="Proteomes" id="UP001144471"/>
    </source>
</evidence>
<sequence>MYRNFFKRIMDIALALTLIIVFWWIYILIAVLVKINLGSPIIFKQDRPGRNSKIFTMYKFRTMLNTTDNFANLLAEKERLISFGIHLRSSSLDELPQIWNVLRGEMSFIGPRPLLVEYLNRYSPEQARRHEVKPGITGWAQVKGRNSISWNEKFKLDVEYVDNYSFLMDLKIILLTLKWVSSREGISPEGESIGEDFWGDENPKNRN</sequence>
<evidence type="ECO:0000259" key="3">
    <source>
        <dbReference type="Pfam" id="PF02397"/>
    </source>
</evidence>
<accession>A0A9W6GK60</accession>
<keyword evidence="4" id="KW-0808">Transferase</keyword>
<name>A0A9W6GK60_9FUSO</name>
<evidence type="ECO:0000256" key="1">
    <source>
        <dbReference type="ARBA" id="ARBA00006464"/>
    </source>
</evidence>
<reference evidence="4" key="1">
    <citation type="submission" date="2022-12" db="EMBL/GenBank/DDBJ databases">
        <title>Reference genome sequencing for broad-spectrum identification of bacterial and archaeal isolates by mass spectrometry.</title>
        <authorList>
            <person name="Sekiguchi Y."/>
            <person name="Tourlousse D.M."/>
        </authorList>
    </citation>
    <scope>NUCLEOTIDE SEQUENCE</scope>
    <source>
        <strain evidence="4">10succ1</strain>
    </source>
</reference>
<comment type="similarity">
    <text evidence="1">Belongs to the bacterial sugar transferase family.</text>
</comment>
<dbReference type="InterPro" id="IPR003362">
    <property type="entry name" value="Bact_transf"/>
</dbReference>
<keyword evidence="5" id="KW-1185">Reference proteome</keyword>
<dbReference type="EMBL" id="BSDY01000005">
    <property type="protein sequence ID" value="GLI55783.1"/>
    <property type="molecule type" value="Genomic_DNA"/>
</dbReference>
<organism evidence="4 5">
    <name type="scientific">Propionigenium maris DSM 9537</name>
    <dbReference type="NCBI Taxonomy" id="1123000"/>
    <lineage>
        <taxon>Bacteria</taxon>
        <taxon>Fusobacteriati</taxon>
        <taxon>Fusobacteriota</taxon>
        <taxon>Fusobacteriia</taxon>
        <taxon>Fusobacteriales</taxon>
        <taxon>Fusobacteriaceae</taxon>
        <taxon>Propionigenium</taxon>
    </lineage>
</organism>
<feature type="transmembrane region" description="Helical" evidence="2">
    <location>
        <begin position="12"/>
        <end position="33"/>
    </location>
</feature>
<gene>
    <name evidence="4" type="ORF">PM10SUCC1_12970</name>
</gene>
<dbReference type="PANTHER" id="PTHR30576:SF8">
    <property type="entry name" value="UNDECAPRENYL-PHOSPHATE GALACTOSE PHOSPHOTRANSFERASE"/>
    <property type="match status" value="1"/>
</dbReference>
<proteinExistence type="inferred from homology"/>
<feature type="domain" description="Bacterial sugar transferase" evidence="3">
    <location>
        <begin position="7"/>
        <end position="180"/>
    </location>
</feature>
<dbReference type="Proteomes" id="UP001144471">
    <property type="component" value="Unassembled WGS sequence"/>
</dbReference>
<evidence type="ECO:0000256" key="2">
    <source>
        <dbReference type="SAM" id="Phobius"/>
    </source>
</evidence>
<comment type="caution">
    <text evidence="4">The sequence shown here is derived from an EMBL/GenBank/DDBJ whole genome shotgun (WGS) entry which is preliminary data.</text>
</comment>
<evidence type="ECO:0000313" key="4">
    <source>
        <dbReference type="EMBL" id="GLI55783.1"/>
    </source>
</evidence>
<dbReference type="GO" id="GO:0016780">
    <property type="term" value="F:phosphotransferase activity, for other substituted phosphate groups"/>
    <property type="evidence" value="ECO:0007669"/>
    <property type="project" value="TreeGrafter"/>
</dbReference>
<dbReference type="AlphaFoldDB" id="A0A9W6GK60"/>
<keyword evidence="2" id="KW-0812">Transmembrane</keyword>
<dbReference type="Pfam" id="PF02397">
    <property type="entry name" value="Bac_transf"/>
    <property type="match status" value="1"/>
</dbReference>
<dbReference type="PANTHER" id="PTHR30576">
    <property type="entry name" value="COLANIC BIOSYNTHESIS UDP-GLUCOSE LIPID CARRIER TRANSFERASE"/>
    <property type="match status" value="1"/>
</dbReference>
<keyword evidence="2" id="KW-0472">Membrane</keyword>
<protein>
    <submittedName>
        <fullName evidence="4">Sugar transferase</fullName>
    </submittedName>
</protein>
<dbReference type="RefSeq" id="WP_281834482.1">
    <property type="nucleotide sequence ID" value="NZ_BSDY01000005.1"/>
</dbReference>